<reference evidence="4 5" key="1">
    <citation type="submission" date="2020-04" db="EMBL/GenBank/DDBJ databases">
        <title>Novel species.</title>
        <authorList>
            <person name="Teo W.F.A."/>
            <person name="Lipun K."/>
            <person name="Srisuk N."/>
            <person name="Duangmal K."/>
        </authorList>
    </citation>
    <scope>NUCLEOTIDE SEQUENCE [LARGE SCALE GENOMIC DNA]</scope>
    <source>
        <strain evidence="4 5">K13G38</strain>
    </source>
</reference>
<sequence>MGGFGAPVVITRGDADGPLVVLLHGRGSRETEIIGLADTLPAGLAYAAVRAPIAEHGGFAWFANRGIGRPVAESLRATMDWFRAWLDEIAPPGRPVLLAGFSGGAAFAGGLLLDDPGRFAGAAILYGTLPFDAGVPVEQARLAGVPVFVAQGEYDQVIPRELLDRTWRYLTTESGAPAFARRDPVGHGIAHEALGTLAGWLAERAGFLARQRESVPAPSAWRDLPDGLPERAGSRPEVSTTIPQQQLTGNAPAELQEKLFARLAGLSDVYSTQSAISVPGARGFMLAGAHAGPAEAFLVPQAGEFAHLHPSADGSLHVALPVPLAADAIRQGWAVAHPLAGIRLTPGMVLVYGPRDEAELDVVSAIVATSHAWATGRESYRPLR</sequence>
<evidence type="ECO:0000259" key="3">
    <source>
        <dbReference type="Pfam" id="PF17648"/>
    </source>
</evidence>
<dbReference type="PANTHER" id="PTHR38695:SF1">
    <property type="entry name" value="AMINO ACID PERMEASE_ SLC12A DOMAIN-CONTAINING PROTEIN"/>
    <property type="match status" value="1"/>
</dbReference>
<feature type="domain" description="Phospholipase/carboxylesterase/thioesterase" evidence="2">
    <location>
        <begin position="7"/>
        <end position="194"/>
    </location>
</feature>
<evidence type="ECO:0000256" key="1">
    <source>
        <dbReference type="SAM" id="MobiDB-lite"/>
    </source>
</evidence>
<feature type="compositionally biased region" description="Basic and acidic residues" evidence="1">
    <location>
        <begin position="223"/>
        <end position="234"/>
    </location>
</feature>
<dbReference type="InterPro" id="IPR048273">
    <property type="entry name" value="Luciferase"/>
</dbReference>
<evidence type="ECO:0000313" key="4">
    <source>
        <dbReference type="EMBL" id="NKQ52865.1"/>
    </source>
</evidence>
<dbReference type="Pfam" id="PF02230">
    <property type="entry name" value="Abhydrolase_2"/>
    <property type="match status" value="1"/>
</dbReference>
<gene>
    <name evidence="4" type="ORF">HFP15_08220</name>
</gene>
<name>A0ABX1J3F8_9PSEU</name>
<dbReference type="InterPro" id="IPR040841">
    <property type="entry name" value="Luciferase_dom"/>
</dbReference>
<protein>
    <submittedName>
        <fullName evidence="4">Phospholipase</fullName>
    </submittedName>
</protein>
<dbReference type="InterPro" id="IPR003140">
    <property type="entry name" value="PLipase/COase/thioEstase"/>
</dbReference>
<dbReference type="EMBL" id="JAAXLS010000003">
    <property type="protein sequence ID" value="NKQ52865.1"/>
    <property type="molecule type" value="Genomic_DNA"/>
</dbReference>
<dbReference type="Proteomes" id="UP000715441">
    <property type="component" value="Unassembled WGS sequence"/>
</dbReference>
<dbReference type="Gene3D" id="3.40.50.1820">
    <property type="entry name" value="alpha/beta hydrolase"/>
    <property type="match status" value="1"/>
</dbReference>
<organism evidence="4 5">
    <name type="scientific">Amycolatopsis acididurans</name>
    <dbReference type="NCBI Taxonomy" id="2724524"/>
    <lineage>
        <taxon>Bacteria</taxon>
        <taxon>Bacillati</taxon>
        <taxon>Actinomycetota</taxon>
        <taxon>Actinomycetes</taxon>
        <taxon>Pseudonocardiales</taxon>
        <taxon>Pseudonocardiaceae</taxon>
        <taxon>Amycolatopsis</taxon>
    </lineage>
</organism>
<evidence type="ECO:0000259" key="2">
    <source>
        <dbReference type="Pfam" id="PF02230"/>
    </source>
</evidence>
<feature type="domain" description="Luciferase" evidence="3">
    <location>
        <begin position="303"/>
        <end position="368"/>
    </location>
</feature>
<comment type="caution">
    <text evidence="4">The sequence shown here is derived from an EMBL/GenBank/DDBJ whole genome shotgun (WGS) entry which is preliminary data.</text>
</comment>
<accession>A0ABX1J3F8</accession>
<keyword evidence="5" id="KW-1185">Reference proteome</keyword>
<evidence type="ECO:0000313" key="5">
    <source>
        <dbReference type="Proteomes" id="UP000715441"/>
    </source>
</evidence>
<proteinExistence type="predicted"/>
<dbReference type="InterPro" id="IPR029058">
    <property type="entry name" value="AB_hydrolase_fold"/>
</dbReference>
<dbReference type="SUPFAM" id="SSF53474">
    <property type="entry name" value="alpha/beta-Hydrolases"/>
    <property type="match status" value="1"/>
</dbReference>
<dbReference type="Pfam" id="PF17648">
    <property type="entry name" value="Luciferase"/>
    <property type="match status" value="1"/>
</dbReference>
<feature type="region of interest" description="Disordered" evidence="1">
    <location>
        <begin position="218"/>
        <end position="241"/>
    </location>
</feature>
<dbReference type="PANTHER" id="PTHR38695">
    <property type="entry name" value="AMINO ACID PERMEASE_ SLC12A DOMAIN-CONTAINING PROTEIN"/>
    <property type="match status" value="1"/>
</dbReference>